<gene>
    <name evidence="2" type="ORF">Sango_1042100</name>
</gene>
<organism evidence="2 3">
    <name type="scientific">Sesamum angolense</name>
    <dbReference type="NCBI Taxonomy" id="2727404"/>
    <lineage>
        <taxon>Eukaryota</taxon>
        <taxon>Viridiplantae</taxon>
        <taxon>Streptophyta</taxon>
        <taxon>Embryophyta</taxon>
        <taxon>Tracheophyta</taxon>
        <taxon>Spermatophyta</taxon>
        <taxon>Magnoliopsida</taxon>
        <taxon>eudicotyledons</taxon>
        <taxon>Gunneridae</taxon>
        <taxon>Pentapetalae</taxon>
        <taxon>asterids</taxon>
        <taxon>lamiids</taxon>
        <taxon>Lamiales</taxon>
        <taxon>Pedaliaceae</taxon>
        <taxon>Sesamum</taxon>
    </lineage>
</organism>
<reference evidence="2" key="2">
    <citation type="journal article" date="2024" name="Plant">
        <title>Genomic evolution and insights into agronomic trait innovations of Sesamum species.</title>
        <authorList>
            <person name="Miao H."/>
            <person name="Wang L."/>
            <person name="Qu L."/>
            <person name="Liu H."/>
            <person name="Sun Y."/>
            <person name="Le M."/>
            <person name="Wang Q."/>
            <person name="Wei S."/>
            <person name="Zheng Y."/>
            <person name="Lin W."/>
            <person name="Duan Y."/>
            <person name="Cao H."/>
            <person name="Xiong S."/>
            <person name="Wang X."/>
            <person name="Wei L."/>
            <person name="Li C."/>
            <person name="Ma Q."/>
            <person name="Ju M."/>
            <person name="Zhao R."/>
            <person name="Li G."/>
            <person name="Mu C."/>
            <person name="Tian Q."/>
            <person name="Mei H."/>
            <person name="Zhang T."/>
            <person name="Gao T."/>
            <person name="Zhang H."/>
        </authorList>
    </citation>
    <scope>NUCLEOTIDE SEQUENCE</scope>
    <source>
        <strain evidence="2">K16</strain>
    </source>
</reference>
<dbReference type="PANTHER" id="PTHR37610">
    <property type="entry name" value="CCHC-TYPE DOMAIN-CONTAINING PROTEIN"/>
    <property type="match status" value="1"/>
</dbReference>
<name>A0AAE1X0C1_9LAMI</name>
<reference evidence="2" key="1">
    <citation type="submission" date="2020-06" db="EMBL/GenBank/DDBJ databases">
        <authorList>
            <person name="Li T."/>
            <person name="Hu X."/>
            <person name="Zhang T."/>
            <person name="Song X."/>
            <person name="Zhang H."/>
            <person name="Dai N."/>
            <person name="Sheng W."/>
            <person name="Hou X."/>
            <person name="Wei L."/>
        </authorList>
    </citation>
    <scope>NUCLEOTIDE SEQUENCE</scope>
    <source>
        <strain evidence="2">K16</strain>
        <tissue evidence="2">Leaf</tissue>
    </source>
</reference>
<evidence type="ECO:0000313" key="2">
    <source>
        <dbReference type="EMBL" id="KAK4403014.1"/>
    </source>
</evidence>
<dbReference type="PANTHER" id="PTHR37610:SF97">
    <property type="entry name" value="RETROTRANSPOSON GAG DOMAIN-CONTAINING PROTEIN"/>
    <property type="match status" value="1"/>
</dbReference>
<sequence>MGNEALQLHGADHPGMVLVSAPLTRKNYLNWSYAIKRALHAKMKSGFIDGSLSKLDVSDALFEKWIRVDNIMATWILNSISKEIIEGNLTVEAYYTKLRRLWDKLEVLMPHLRSAHAMTTLVVYRRAYSMVQSIERKKEVHMEITEIEDRAVMQEPKTYLQASKDVNWVADMQDELQALDKNDEEVYLDLLKDILRAQPRQSAHDNCLFLRHTKMDFVALLVYVDNILLTGASENSLNAHKYLQDILRDASMLDDRPASTPFPSGLHLTSEEAKPIHAVPQDFTLGCCITCSLLFERNLFQAFDYWVCIFLGTSLISWKTKKQATVSRSSAEAEYRSMGSTVCELLWISYLLTDYMIHVHQLIPFWWDNRAALHITANPFFHECTKHLDIDCHLVHNQFKRGFIHPSRIRGLDQPADFFTKALFAPAFTHLVSKLGLGSQAPSCGEGGLIRLVFLHHCWQSADVAESSNNEGDNVPIGDYLISLVQ</sequence>
<proteinExistence type="predicted"/>
<evidence type="ECO:0000313" key="3">
    <source>
        <dbReference type="Proteomes" id="UP001289374"/>
    </source>
</evidence>
<dbReference type="InterPro" id="IPR029472">
    <property type="entry name" value="Copia-like_N"/>
</dbReference>
<dbReference type="EMBL" id="JACGWL010000005">
    <property type="protein sequence ID" value="KAK4403014.1"/>
    <property type="molecule type" value="Genomic_DNA"/>
</dbReference>
<accession>A0AAE1X0C1</accession>
<comment type="caution">
    <text evidence="2">The sequence shown here is derived from an EMBL/GenBank/DDBJ whole genome shotgun (WGS) entry which is preliminary data.</text>
</comment>
<dbReference type="Pfam" id="PF14244">
    <property type="entry name" value="Retrotran_gag_3"/>
    <property type="match status" value="1"/>
</dbReference>
<keyword evidence="3" id="KW-1185">Reference proteome</keyword>
<dbReference type="AlphaFoldDB" id="A0AAE1X0C1"/>
<dbReference type="Proteomes" id="UP001289374">
    <property type="component" value="Unassembled WGS sequence"/>
</dbReference>
<protein>
    <submittedName>
        <fullName evidence="2">Retrovirus-related Pol polyprotein from transposon RE2</fullName>
    </submittedName>
</protein>
<feature type="domain" description="Retrotransposon Copia-like N-terminal" evidence="1">
    <location>
        <begin position="9"/>
        <end position="54"/>
    </location>
</feature>
<evidence type="ECO:0000259" key="1">
    <source>
        <dbReference type="Pfam" id="PF14244"/>
    </source>
</evidence>
<dbReference type="CDD" id="cd09272">
    <property type="entry name" value="RNase_HI_RT_Ty1"/>
    <property type="match status" value="1"/>
</dbReference>